<dbReference type="InterPro" id="IPR052747">
    <property type="entry name" value="TA_system_RelE_toxin"/>
</dbReference>
<gene>
    <name evidence="2" type="ordered locus">Desac_2450</name>
</gene>
<accession>F2NDJ5</accession>
<organism evidence="2 3">
    <name type="scientific">Desulfobacca acetoxidans (strain ATCC 700848 / DSM 11109 / ASRB2)</name>
    <dbReference type="NCBI Taxonomy" id="880072"/>
    <lineage>
        <taxon>Bacteria</taxon>
        <taxon>Pseudomonadati</taxon>
        <taxon>Thermodesulfobacteriota</taxon>
        <taxon>Desulfobaccia</taxon>
        <taxon>Desulfobaccales</taxon>
        <taxon>Desulfobaccaceae</taxon>
        <taxon>Desulfobacca</taxon>
    </lineage>
</organism>
<dbReference type="InterPro" id="IPR007712">
    <property type="entry name" value="RelE/ParE_toxin"/>
</dbReference>
<dbReference type="InterPro" id="IPR035093">
    <property type="entry name" value="RelE/ParE_toxin_dom_sf"/>
</dbReference>
<dbReference type="PANTHER" id="PTHR38813:SF1">
    <property type="entry name" value="TOXIN RELE1-RELATED"/>
    <property type="match status" value="1"/>
</dbReference>
<dbReference type="Pfam" id="PF05016">
    <property type="entry name" value="ParE_toxin"/>
    <property type="match status" value="1"/>
</dbReference>
<dbReference type="STRING" id="880072.Desac_2450"/>
<keyword evidence="1" id="KW-1277">Toxin-antitoxin system</keyword>
<dbReference type="Proteomes" id="UP000000483">
    <property type="component" value="Chromosome"/>
</dbReference>
<proteinExistence type="predicted"/>
<dbReference type="SUPFAM" id="SSF143011">
    <property type="entry name" value="RelE-like"/>
    <property type="match status" value="1"/>
</dbReference>
<dbReference type="HOGENOM" id="CLU_155761_3_0_7"/>
<dbReference type="PANTHER" id="PTHR38813">
    <property type="match status" value="1"/>
</dbReference>
<dbReference type="RefSeq" id="WP_013707380.1">
    <property type="nucleotide sequence ID" value="NC_015388.1"/>
</dbReference>
<dbReference type="OrthoDB" id="9797723at2"/>
<reference evidence="2 3" key="1">
    <citation type="journal article" date="2011" name="Stand. Genomic Sci.">
        <title>Complete genome sequence of the acetate-degrading sulfate reducer Desulfobacca acetoxidans type strain (ASRB2).</title>
        <authorList>
            <person name="Goker M."/>
            <person name="Teshima H."/>
            <person name="Lapidus A."/>
            <person name="Nolan M."/>
            <person name="Lucas S."/>
            <person name="Hammon N."/>
            <person name="Deshpande S."/>
            <person name="Cheng J.F."/>
            <person name="Tapia R."/>
            <person name="Han C."/>
            <person name="Goodwin L."/>
            <person name="Pitluck S."/>
            <person name="Huntemann M."/>
            <person name="Liolios K."/>
            <person name="Ivanova N."/>
            <person name="Pagani I."/>
            <person name="Mavromatis K."/>
            <person name="Ovchinikova G."/>
            <person name="Pati A."/>
            <person name="Chen A."/>
            <person name="Palaniappan K."/>
            <person name="Land M."/>
            <person name="Hauser L."/>
            <person name="Brambilla E.M."/>
            <person name="Rohde M."/>
            <person name="Spring S."/>
            <person name="Detter J.C."/>
            <person name="Woyke T."/>
            <person name="Bristow J."/>
            <person name="Eisen J.A."/>
            <person name="Markowitz V."/>
            <person name="Hugenholtz P."/>
            <person name="Kyrpides N.C."/>
            <person name="Klenk H.P."/>
        </authorList>
    </citation>
    <scope>NUCLEOTIDE SEQUENCE [LARGE SCALE GENOMIC DNA]</scope>
    <source>
        <strain evidence="3">ATCC 700848 / DSM 11109 / ASRB2</strain>
    </source>
</reference>
<evidence type="ECO:0000256" key="1">
    <source>
        <dbReference type="ARBA" id="ARBA00022649"/>
    </source>
</evidence>
<evidence type="ECO:0000313" key="3">
    <source>
        <dbReference type="Proteomes" id="UP000000483"/>
    </source>
</evidence>
<dbReference type="KEGG" id="dao:Desac_2450"/>
<sequence>MSYRVELDARADKQAEKLERETLKRFQKRFRELAQNPFDPRISKPLTMSANRRTSRVGDWRIIYFVDKGRQTVFVTAICHRKPAYDKV</sequence>
<reference evidence="3" key="2">
    <citation type="submission" date="2011-03" db="EMBL/GenBank/DDBJ databases">
        <title>The complete genome of Desulfobacca acetoxidans DSM 11109.</title>
        <authorList>
            <consortium name="US DOE Joint Genome Institute (JGI-PGF)"/>
            <person name="Lucas S."/>
            <person name="Copeland A."/>
            <person name="Lapidus A."/>
            <person name="Bruce D."/>
            <person name="Goodwin L."/>
            <person name="Pitluck S."/>
            <person name="Peters L."/>
            <person name="Kyrpides N."/>
            <person name="Mavromatis K."/>
            <person name="Ivanova N."/>
            <person name="Ovchinnikova G."/>
            <person name="Teshima H."/>
            <person name="Detter J.C."/>
            <person name="Han C."/>
            <person name="Land M."/>
            <person name="Hauser L."/>
            <person name="Markowitz V."/>
            <person name="Cheng J.-F."/>
            <person name="Hugenholtz P."/>
            <person name="Woyke T."/>
            <person name="Wu D."/>
            <person name="Spring S."/>
            <person name="Schueler E."/>
            <person name="Brambilla E."/>
            <person name="Klenk H.-P."/>
            <person name="Eisen J.A."/>
        </authorList>
    </citation>
    <scope>NUCLEOTIDE SEQUENCE [LARGE SCALE GENOMIC DNA]</scope>
    <source>
        <strain evidence="3">ATCC 700848 / DSM 11109 / ASRB2</strain>
    </source>
</reference>
<dbReference type="EMBL" id="CP002629">
    <property type="protein sequence ID" value="AEB10271.1"/>
    <property type="molecule type" value="Genomic_DNA"/>
</dbReference>
<dbReference type="AlphaFoldDB" id="F2NDJ5"/>
<keyword evidence="3" id="KW-1185">Reference proteome</keyword>
<evidence type="ECO:0000313" key="2">
    <source>
        <dbReference type="EMBL" id="AEB10271.1"/>
    </source>
</evidence>
<name>F2NDJ5_DESAR</name>
<protein>
    <submittedName>
        <fullName evidence="2">Plasmid stabilization system</fullName>
    </submittedName>
</protein>
<dbReference type="eggNOG" id="COG2026">
    <property type="taxonomic scope" value="Bacteria"/>
</dbReference>
<dbReference type="Gene3D" id="3.30.2310.20">
    <property type="entry name" value="RelE-like"/>
    <property type="match status" value="1"/>
</dbReference>